<reference evidence="1 2" key="1">
    <citation type="submission" date="2021-01" db="EMBL/GenBank/DDBJ databases">
        <title>Genomic Encyclopedia of Type Strains, Phase IV (KMG-IV): sequencing the most valuable type-strain genomes for metagenomic binning, comparative biology and taxonomic classification.</title>
        <authorList>
            <person name="Goeker M."/>
        </authorList>
    </citation>
    <scope>NUCLEOTIDE SEQUENCE [LARGE SCALE GENOMIC DNA]</scope>
    <source>
        <strain evidence="1 2">DSM 23711</strain>
    </source>
</reference>
<protein>
    <submittedName>
        <fullName evidence="1">Glycerol dehydrogenase-like iron-containing ADH family enzyme</fullName>
    </submittedName>
</protein>
<keyword evidence="2" id="KW-1185">Reference proteome</keyword>
<organism evidence="1 2">
    <name type="scientific">Aquibacillus albus</name>
    <dbReference type="NCBI Taxonomy" id="1168171"/>
    <lineage>
        <taxon>Bacteria</taxon>
        <taxon>Bacillati</taxon>
        <taxon>Bacillota</taxon>
        <taxon>Bacilli</taxon>
        <taxon>Bacillales</taxon>
        <taxon>Bacillaceae</taxon>
        <taxon>Aquibacillus</taxon>
    </lineage>
</organism>
<proteinExistence type="predicted"/>
<name>A0ABS2MXV6_9BACI</name>
<sequence length="115" mass="13098">MLHGAKVGVTTTIIADLYRKKLPTIFDETKKRDTAIAKRLEEHRSQILQWVNELPDSETLKGLLQLVGGPTTPEELEMSDELVKESLNHAFKLRERCTGLLILNQLKAEDIPYPF</sequence>
<accession>A0ABS2MXV6</accession>
<dbReference type="SUPFAM" id="SSF56796">
    <property type="entry name" value="Dehydroquinate synthase-like"/>
    <property type="match status" value="1"/>
</dbReference>
<dbReference type="RefSeq" id="WP_204498083.1">
    <property type="nucleotide sequence ID" value="NZ_JAFBDR010000004.1"/>
</dbReference>
<evidence type="ECO:0000313" key="1">
    <source>
        <dbReference type="EMBL" id="MBM7570676.1"/>
    </source>
</evidence>
<dbReference type="Proteomes" id="UP001296943">
    <property type="component" value="Unassembled WGS sequence"/>
</dbReference>
<dbReference type="Gene3D" id="1.20.1090.10">
    <property type="entry name" value="Dehydroquinate synthase-like - alpha domain"/>
    <property type="match status" value="1"/>
</dbReference>
<gene>
    <name evidence="1" type="ORF">JOC48_001154</name>
</gene>
<comment type="caution">
    <text evidence="1">The sequence shown here is derived from an EMBL/GenBank/DDBJ whole genome shotgun (WGS) entry which is preliminary data.</text>
</comment>
<dbReference type="EMBL" id="JAFBDR010000004">
    <property type="protein sequence ID" value="MBM7570676.1"/>
    <property type="molecule type" value="Genomic_DNA"/>
</dbReference>
<evidence type="ECO:0000313" key="2">
    <source>
        <dbReference type="Proteomes" id="UP001296943"/>
    </source>
</evidence>